<dbReference type="EMBL" id="OW240912">
    <property type="protein sequence ID" value="CAH2221916.1"/>
    <property type="molecule type" value="Genomic_DNA"/>
</dbReference>
<evidence type="ECO:0000313" key="1">
    <source>
        <dbReference type="EMBL" id="CAH2221916.1"/>
    </source>
</evidence>
<sequence length="89" mass="10084">MADLREIEPIADNILVVGCEDKDGDAEQDHDGKLLELIILCRQVTIRLGLKKLQFKVKKVCIHILSWKGLKQSKNDMKDILEAGKITNE</sequence>
<protein>
    <submittedName>
        <fullName evidence="1">Uncharacterized protein</fullName>
    </submittedName>
</protein>
<accession>A0AAD1R1A9</accession>
<reference evidence="1" key="1">
    <citation type="submission" date="2022-03" db="EMBL/GenBank/DDBJ databases">
        <authorList>
            <person name="Alioto T."/>
            <person name="Alioto T."/>
            <person name="Gomez Garrido J."/>
        </authorList>
    </citation>
    <scope>NUCLEOTIDE SEQUENCE</scope>
</reference>
<dbReference type="AlphaFoldDB" id="A0AAD1R1A9"/>
<evidence type="ECO:0000313" key="2">
    <source>
        <dbReference type="Proteomes" id="UP001295444"/>
    </source>
</evidence>
<dbReference type="Proteomes" id="UP001295444">
    <property type="component" value="Chromosome 01"/>
</dbReference>
<keyword evidence="2" id="KW-1185">Reference proteome</keyword>
<proteinExistence type="predicted"/>
<name>A0AAD1R1A9_PELCU</name>
<gene>
    <name evidence="1" type="ORF">PECUL_23A006261</name>
</gene>
<organism evidence="1 2">
    <name type="scientific">Pelobates cultripes</name>
    <name type="common">Western spadefoot toad</name>
    <dbReference type="NCBI Taxonomy" id="61616"/>
    <lineage>
        <taxon>Eukaryota</taxon>
        <taxon>Metazoa</taxon>
        <taxon>Chordata</taxon>
        <taxon>Craniata</taxon>
        <taxon>Vertebrata</taxon>
        <taxon>Euteleostomi</taxon>
        <taxon>Amphibia</taxon>
        <taxon>Batrachia</taxon>
        <taxon>Anura</taxon>
        <taxon>Pelobatoidea</taxon>
        <taxon>Pelobatidae</taxon>
        <taxon>Pelobates</taxon>
    </lineage>
</organism>